<evidence type="ECO:0000259" key="3">
    <source>
        <dbReference type="Pfam" id="PF05057"/>
    </source>
</evidence>
<dbReference type="SMART" id="SM00028">
    <property type="entry name" value="TPR"/>
    <property type="match status" value="5"/>
</dbReference>
<evidence type="ECO:0000313" key="4">
    <source>
        <dbReference type="EMBL" id="PMD44711.1"/>
    </source>
</evidence>
<protein>
    <submittedName>
        <fullName evidence="4">TPR-like protein</fullName>
    </submittedName>
</protein>
<feature type="domain" description="DUF676" evidence="3">
    <location>
        <begin position="78"/>
        <end position="125"/>
    </location>
</feature>
<dbReference type="AlphaFoldDB" id="A0A2J6S1R3"/>
<organism evidence="4 5">
    <name type="scientific">Hyaloscypha variabilis (strain UAMH 11265 / GT02V1 / F)</name>
    <name type="common">Meliniomyces variabilis</name>
    <dbReference type="NCBI Taxonomy" id="1149755"/>
    <lineage>
        <taxon>Eukaryota</taxon>
        <taxon>Fungi</taxon>
        <taxon>Dikarya</taxon>
        <taxon>Ascomycota</taxon>
        <taxon>Pezizomycotina</taxon>
        <taxon>Leotiomycetes</taxon>
        <taxon>Helotiales</taxon>
        <taxon>Hyaloscyphaceae</taxon>
        <taxon>Hyaloscypha</taxon>
        <taxon>Hyaloscypha variabilis</taxon>
    </lineage>
</organism>
<dbReference type="Pfam" id="PF13374">
    <property type="entry name" value="TPR_10"/>
    <property type="match status" value="1"/>
</dbReference>
<dbReference type="PANTHER" id="PTHR46082">
    <property type="entry name" value="ATP/GTP-BINDING PROTEIN-RELATED"/>
    <property type="match status" value="1"/>
</dbReference>
<evidence type="ECO:0000256" key="2">
    <source>
        <dbReference type="PROSITE-ProRule" id="PRU00339"/>
    </source>
</evidence>
<dbReference type="PANTHER" id="PTHR46082:SF6">
    <property type="entry name" value="AAA+ ATPASE DOMAIN-CONTAINING PROTEIN-RELATED"/>
    <property type="match status" value="1"/>
</dbReference>
<dbReference type="SUPFAM" id="SSF52540">
    <property type="entry name" value="P-loop containing nucleoside triphosphate hydrolases"/>
    <property type="match status" value="1"/>
</dbReference>
<dbReference type="SUPFAM" id="SSF48452">
    <property type="entry name" value="TPR-like"/>
    <property type="match status" value="3"/>
</dbReference>
<keyword evidence="2" id="KW-0802">TPR repeat</keyword>
<dbReference type="Pfam" id="PF05057">
    <property type="entry name" value="DUF676"/>
    <property type="match status" value="1"/>
</dbReference>
<dbReference type="InterPro" id="IPR053137">
    <property type="entry name" value="NLR-like"/>
</dbReference>
<dbReference type="InterPro" id="IPR019734">
    <property type="entry name" value="TPR_rpt"/>
</dbReference>
<dbReference type="Pfam" id="PF13424">
    <property type="entry name" value="TPR_12"/>
    <property type="match status" value="3"/>
</dbReference>
<dbReference type="Gene3D" id="3.40.50.300">
    <property type="entry name" value="P-loop containing nucleotide triphosphate hydrolases"/>
    <property type="match status" value="1"/>
</dbReference>
<dbReference type="InterPro" id="IPR027417">
    <property type="entry name" value="P-loop_NTPase"/>
</dbReference>
<dbReference type="InterPro" id="IPR007751">
    <property type="entry name" value="DUF676_lipase-like"/>
</dbReference>
<dbReference type="Gene3D" id="1.25.40.10">
    <property type="entry name" value="Tetratricopeptide repeat domain"/>
    <property type="match status" value="3"/>
</dbReference>
<sequence>IIFVHGLGSNPDTTWGTIGTLQPPKFGVSGVWYATDSWVMHFLPDDLPQEARAHTRAFFYNYDSYWYRDALDRRLWDLGERLLFHVGSEIQKCEKDSKRRLVFVAFSYGGLVVKQALVRAKSHEKVLRLIGSNPSILEGLQYDALPLRNLHTEFMGAYGTSLKLVNFFEERPTRFLDFGFVKWEEFVVRQHSATFDSPGVQNIGLPLDHSGLNKFKSRSTEYKLVLNALVALIEESRHIVQHHLDDSVLQNTVSVYVERNVLSRMLESKLQALREGSDILHAVILSGLGGSGKSQLVLRYVETHKRRYSHIFWANWLVIIDNADDITWGIESLIPRGAKGSIIITSRNVDFTKLLTNVESLAVGNMEVEEAISLLLKGVDLALENAPTDILAIAKSIAEALDYLPLALDLARAYVADVKRTETAENALIHLFRHSNASSSILSDLPEWLSGVLTVTGDREWDSYEFRRLLRPLISHSLIHPIRSGKWGGFKLHGLVQWRARQLRSSRNMEFRRELIPHLRVLNQSMQSLDQIRRPENFFDLSGMLYDIVASIYTMEGMWSAANETLSKVWETGFKGRYCPDMLSIMMQWSSLWSNIGRWDVAESLMQLHERIAKMVGNEGGDKNELLLHTRQSLGLNYGLQGKLKEAEEILADVFDITNKTYGPDDLRTLSAMSNLAVVYEDRGRWKDAQEIFDLVRDKRLKSLGKNNEDTLTSMMNSAVSLLKQKRLDEAEYDMLEVLELGKEVLGEYHYFTITTMLNLAQIYAHQDRFQEAEELNSHVAKFREETLGLNHPDTLTIKINLVALYLGKGRLVEAETLLNHDLEAADNVLGEQHPKLMHLQAMRVKFHELNGRWEEAEQLQVQLVEKRTAILGPQHPQTVIAMMALGSMYKERERWIDAEIVLLNAATAAHMQYSALGAAHVKTLESSLLLALVYQAQDMHREAEEVILSIIAAGSESLEEDHPVIIHAIEALATVYREVRMWKPAAEWEQRLLNHRITKLGGDHPETLRSMAELGWCLLKLEQWAEAEDLLVKVLEAKRVDKDIPGAEGLHSVLLLDLGLVYMRQQKLEDAEKVLLEALEIAETGDSQDKDCSYSAAGYLQEIYESTGRLKEAQDLQRYKDEMKETMEKKTADYFAKVQRRQQHE</sequence>
<comment type="similarity">
    <text evidence="1">Belongs to the putative lipase ROG1 family.</text>
</comment>
<feature type="repeat" description="TPR" evidence="2">
    <location>
        <begin position="1053"/>
        <end position="1086"/>
    </location>
</feature>
<reference evidence="4 5" key="1">
    <citation type="submission" date="2016-04" db="EMBL/GenBank/DDBJ databases">
        <title>A degradative enzymes factory behind the ericoid mycorrhizal symbiosis.</title>
        <authorList>
            <consortium name="DOE Joint Genome Institute"/>
            <person name="Martino E."/>
            <person name="Morin E."/>
            <person name="Grelet G."/>
            <person name="Kuo A."/>
            <person name="Kohler A."/>
            <person name="Daghino S."/>
            <person name="Barry K."/>
            <person name="Choi C."/>
            <person name="Cichocki N."/>
            <person name="Clum A."/>
            <person name="Copeland A."/>
            <person name="Hainaut M."/>
            <person name="Haridas S."/>
            <person name="Labutti K."/>
            <person name="Lindquist E."/>
            <person name="Lipzen A."/>
            <person name="Khouja H.-R."/>
            <person name="Murat C."/>
            <person name="Ohm R."/>
            <person name="Olson A."/>
            <person name="Spatafora J."/>
            <person name="Veneault-Fourrey C."/>
            <person name="Henrissat B."/>
            <person name="Grigoriev I."/>
            <person name="Martin F."/>
            <person name="Perotto S."/>
        </authorList>
    </citation>
    <scope>NUCLEOTIDE SEQUENCE [LARGE SCALE GENOMIC DNA]</scope>
    <source>
        <strain evidence="4 5">F</strain>
    </source>
</reference>
<dbReference type="InterPro" id="IPR029058">
    <property type="entry name" value="AB_hydrolase_fold"/>
</dbReference>
<dbReference type="EMBL" id="KZ613941">
    <property type="protein sequence ID" value="PMD44711.1"/>
    <property type="molecule type" value="Genomic_DNA"/>
</dbReference>
<dbReference type="InterPro" id="IPR011990">
    <property type="entry name" value="TPR-like_helical_dom_sf"/>
</dbReference>
<evidence type="ECO:0000313" key="5">
    <source>
        <dbReference type="Proteomes" id="UP000235786"/>
    </source>
</evidence>
<feature type="non-terminal residue" evidence="4">
    <location>
        <position position="1"/>
    </location>
</feature>
<dbReference type="SUPFAM" id="SSF53474">
    <property type="entry name" value="alpha/beta-Hydrolases"/>
    <property type="match status" value="1"/>
</dbReference>
<gene>
    <name evidence="4" type="ORF">L207DRAFT_421687</name>
</gene>
<dbReference type="Proteomes" id="UP000235786">
    <property type="component" value="Unassembled WGS sequence"/>
</dbReference>
<proteinExistence type="inferred from homology"/>
<dbReference type="OrthoDB" id="5086500at2759"/>
<accession>A0A2J6S1R3</accession>
<dbReference type="Gene3D" id="3.40.50.1820">
    <property type="entry name" value="alpha/beta hydrolase"/>
    <property type="match status" value="1"/>
</dbReference>
<dbReference type="STRING" id="1149755.A0A2J6S1R3"/>
<dbReference type="PROSITE" id="PS50005">
    <property type="entry name" value="TPR"/>
    <property type="match status" value="1"/>
</dbReference>
<name>A0A2J6S1R3_HYAVF</name>
<evidence type="ECO:0000256" key="1">
    <source>
        <dbReference type="ARBA" id="ARBA00007920"/>
    </source>
</evidence>
<keyword evidence="5" id="KW-1185">Reference proteome</keyword>